<dbReference type="PROSITE" id="PS50110">
    <property type="entry name" value="RESPONSE_REGULATORY"/>
    <property type="match status" value="1"/>
</dbReference>
<dbReference type="SMART" id="SM00448">
    <property type="entry name" value="REC"/>
    <property type="match status" value="1"/>
</dbReference>
<organism evidence="4 5">
    <name type="scientific">candidate division WWE3 bacterium</name>
    <dbReference type="NCBI Taxonomy" id="2053526"/>
    <lineage>
        <taxon>Bacteria</taxon>
        <taxon>Katanobacteria</taxon>
    </lineage>
</organism>
<evidence type="ECO:0000259" key="3">
    <source>
        <dbReference type="PROSITE" id="PS50110"/>
    </source>
</evidence>
<comment type="caution">
    <text evidence="4">The sequence shown here is derived from an EMBL/GenBank/DDBJ whole genome shotgun (WGS) entry which is preliminary data.</text>
</comment>
<dbReference type="InterPro" id="IPR011006">
    <property type="entry name" value="CheY-like_superfamily"/>
</dbReference>
<evidence type="ECO:0000313" key="5">
    <source>
        <dbReference type="Proteomes" id="UP000751518"/>
    </source>
</evidence>
<gene>
    <name evidence="4" type="ORF">KC614_03325</name>
</gene>
<feature type="modified residue" description="4-aspartylphosphate" evidence="2">
    <location>
        <position position="52"/>
    </location>
</feature>
<dbReference type="Gene3D" id="3.40.50.2300">
    <property type="match status" value="1"/>
</dbReference>
<protein>
    <submittedName>
        <fullName evidence="4">Response regulator</fullName>
    </submittedName>
</protein>
<evidence type="ECO:0000256" key="2">
    <source>
        <dbReference type="PROSITE-ProRule" id="PRU00169"/>
    </source>
</evidence>
<dbReference type="InterPro" id="IPR050595">
    <property type="entry name" value="Bact_response_regulator"/>
</dbReference>
<dbReference type="EMBL" id="JAGQKZ010000027">
    <property type="protein sequence ID" value="MCA9392206.1"/>
    <property type="molecule type" value="Genomic_DNA"/>
</dbReference>
<feature type="domain" description="Response regulatory" evidence="3">
    <location>
        <begin position="3"/>
        <end position="126"/>
    </location>
</feature>
<dbReference type="PANTHER" id="PTHR44591">
    <property type="entry name" value="STRESS RESPONSE REGULATOR PROTEIN 1"/>
    <property type="match status" value="1"/>
</dbReference>
<dbReference type="Proteomes" id="UP000751518">
    <property type="component" value="Unassembled WGS sequence"/>
</dbReference>
<dbReference type="Pfam" id="PF00072">
    <property type="entry name" value="Response_reg"/>
    <property type="match status" value="1"/>
</dbReference>
<dbReference type="AlphaFoldDB" id="A0A955LKV9"/>
<dbReference type="SUPFAM" id="SSF52172">
    <property type="entry name" value="CheY-like"/>
    <property type="match status" value="1"/>
</dbReference>
<proteinExistence type="predicted"/>
<dbReference type="InterPro" id="IPR001789">
    <property type="entry name" value="Sig_transdc_resp-reg_receiver"/>
</dbReference>
<accession>A0A955LKV9</accession>
<sequence>MYTLLIIEDDETLRKMYRTQFENAGYMVFEANEGKDGIIQAAREQPDFILLDLMMPVGMNGKVALKHLKDDPMTANIPVAILSVVPDDAELHIKDDGDEKFMGKVVGYWRKDVLKPKDVLEKVTNYLEAQLKGMSALVESE</sequence>
<name>A0A955LKV9_UNCKA</name>
<dbReference type="PANTHER" id="PTHR44591:SF23">
    <property type="entry name" value="CHEY SUBFAMILY"/>
    <property type="match status" value="1"/>
</dbReference>
<keyword evidence="1 2" id="KW-0597">Phosphoprotein</keyword>
<evidence type="ECO:0000313" key="4">
    <source>
        <dbReference type="EMBL" id="MCA9392206.1"/>
    </source>
</evidence>
<dbReference type="GO" id="GO:0000160">
    <property type="term" value="P:phosphorelay signal transduction system"/>
    <property type="evidence" value="ECO:0007669"/>
    <property type="project" value="InterPro"/>
</dbReference>
<reference evidence="4" key="1">
    <citation type="submission" date="2020-04" db="EMBL/GenBank/DDBJ databases">
        <authorList>
            <person name="Zhang T."/>
        </authorList>
    </citation>
    <scope>NUCLEOTIDE SEQUENCE</scope>
    <source>
        <strain evidence="4">HKST-UBA03</strain>
    </source>
</reference>
<reference evidence="4" key="2">
    <citation type="journal article" date="2021" name="Microbiome">
        <title>Successional dynamics and alternative stable states in a saline activated sludge microbial community over 9 years.</title>
        <authorList>
            <person name="Wang Y."/>
            <person name="Ye J."/>
            <person name="Ju F."/>
            <person name="Liu L."/>
            <person name="Boyd J.A."/>
            <person name="Deng Y."/>
            <person name="Parks D.H."/>
            <person name="Jiang X."/>
            <person name="Yin X."/>
            <person name="Woodcroft B.J."/>
            <person name="Tyson G.W."/>
            <person name="Hugenholtz P."/>
            <person name="Polz M.F."/>
            <person name="Zhang T."/>
        </authorList>
    </citation>
    <scope>NUCLEOTIDE SEQUENCE</scope>
    <source>
        <strain evidence="4">HKST-UBA03</strain>
    </source>
</reference>
<evidence type="ECO:0000256" key="1">
    <source>
        <dbReference type="ARBA" id="ARBA00022553"/>
    </source>
</evidence>